<dbReference type="EMBL" id="AP014940">
    <property type="protein sequence ID" value="BAV97425.1"/>
    <property type="molecule type" value="Genomic_DNA"/>
</dbReference>
<dbReference type="Gene3D" id="3.40.30.10">
    <property type="entry name" value="Glutaredoxin"/>
    <property type="match status" value="1"/>
</dbReference>
<dbReference type="PROSITE" id="PS50404">
    <property type="entry name" value="GST_NTER"/>
    <property type="match status" value="1"/>
</dbReference>
<dbReference type="InterPro" id="IPR040079">
    <property type="entry name" value="Glutathione_S-Trfase"/>
</dbReference>
<dbReference type="CDD" id="cd03188">
    <property type="entry name" value="GST_C_Beta"/>
    <property type="match status" value="1"/>
</dbReference>
<reference evidence="3 4" key="1">
    <citation type="journal article" date="2017" name="DNA Res.">
        <title>Complete genome sequence and expression profile of the commercial lytic enzyme producer Lysobacter enzymogenes M497-1.</title>
        <authorList>
            <person name="Takami H."/>
            <person name="Toyoda A."/>
            <person name="Uchiyama I."/>
            <person name="Itoh T."/>
            <person name="Takaki Y."/>
            <person name="Arai W."/>
            <person name="Nishi S."/>
            <person name="Kawai M."/>
            <person name="Shinya K."/>
            <person name="Ikeda H."/>
        </authorList>
    </citation>
    <scope>NUCLEOTIDE SEQUENCE [LARGE SCALE GENOMIC DNA]</scope>
    <source>
        <strain evidence="3 4">M497-1</strain>
    </source>
</reference>
<dbReference type="InterPro" id="IPR010987">
    <property type="entry name" value="Glutathione-S-Trfase_C-like"/>
</dbReference>
<dbReference type="PANTHER" id="PTHR44051:SF21">
    <property type="entry name" value="GLUTATHIONE S-TRANSFERASE FAMILY PROTEIN"/>
    <property type="match status" value="1"/>
</dbReference>
<dbReference type="SUPFAM" id="SSF52833">
    <property type="entry name" value="Thioredoxin-like"/>
    <property type="match status" value="1"/>
</dbReference>
<evidence type="ECO:0000259" key="2">
    <source>
        <dbReference type="PROSITE" id="PS50405"/>
    </source>
</evidence>
<feature type="domain" description="GST C-terminal" evidence="2">
    <location>
        <begin position="86"/>
        <end position="213"/>
    </location>
</feature>
<dbReference type="InterPro" id="IPR036282">
    <property type="entry name" value="Glutathione-S-Trfase_C_sf"/>
</dbReference>
<proteinExistence type="predicted"/>
<evidence type="ECO:0000313" key="4">
    <source>
        <dbReference type="Proteomes" id="UP000218824"/>
    </source>
</evidence>
<protein>
    <submittedName>
        <fullName evidence="3">Glutathione S-transferase</fullName>
    </submittedName>
</protein>
<dbReference type="SFLD" id="SFLDS00019">
    <property type="entry name" value="Glutathione_Transferase_(cytos"/>
    <property type="match status" value="1"/>
</dbReference>
<gene>
    <name evidence="3" type="ORF">LEN_1938</name>
</gene>
<dbReference type="PANTHER" id="PTHR44051">
    <property type="entry name" value="GLUTATHIONE S-TRANSFERASE-RELATED"/>
    <property type="match status" value="1"/>
</dbReference>
<dbReference type="Pfam" id="PF13410">
    <property type="entry name" value="GST_C_2"/>
    <property type="match status" value="1"/>
</dbReference>
<dbReference type="AlphaFoldDB" id="A0AAU9AEA4"/>
<sequence length="213" mass="24070">MYALYYSPGTASFVVHWLLIELDLPHELRSVDMAGRAHKGADYLALNPNGVVPTLLVDGQPRYEAAALTVYLADRHGDGAFAPAPEDAQRAEYLQWMFNLVATLQAPLRLWWYPGDLQADDEAVRRGAQARIEAACERLDAHLGASVAQGRGPYLLGERLSAADFYLTMLMRWTRKLPRPAHEWPHLGELARRMKARPSFAELYRREGLEEWA</sequence>
<dbReference type="InterPro" id="IPR036249">
    <property type="entry name" value="Thioredoxin-like_sf"/>
</dbReference>
<dbReference type="SFLD" id="SFLDG00358">
    <property type="entry name" value="Main_(cytGST)"/>
    <property type="match status" value="1"/>
</dbReference>
<dbReference type="InterPro" id="IPR004045">
    <property type="entry name" value="Glutathione_S-Trfase_N"/>
</dbReference>
<name>A0AAU9AEA4_LYSEN</name>
<dbReference type="Gene3D" id="1.20.1050.10">
    <property type="match status" value="1"/>
</dbReference>
<feature type="domain" description="GST N-terminal" evidence="1">
    <location>
        <begin position="1"/>
        <end position="80"/>
    </location>
</feature>
<dbReference type="SUPFAM" id="SSF47616">
    <property type="entry name" value="GST C-terminal domain-like"/>
    <property type="match status" value="1"/>
</dbReference>
<organism evidence="3 4">
    <name type="scientific">Lysobacter enzymogenes</name>
    <dbReference type="NCBI Taxonomy" id="69"/>
    <lineage>
        <taxon>Bacteria</taxon>
        <taxon>Pseudomonadati</taxon>
        <taxon>Pseudomonadota</taxon>
        <taxon>Gammaproteobacteria</taxon>
        <taxon>Lysobacterales</taxon>
        <taxon>Lysobacteraceae</taxon>
        <taxon>Lysobacter</taxon>
    </lineage>
</organism>
<evidence type="ECO:0000313" key="3">
    <source>
        <dbReference type="EMBL" id="BAV97425.1"/>
    </source>
</evidence>
<dbReference type="CDD" id="cd03057">
    <property type="entry name" value="GST_N_Beta"/>
    <property type="match status" value="1"/>
</dbReference>
<dbReference type="Proteomes" id="UP000218824">
    <property type="component" value="Chromosome"/>
</dbReference>
<dbReference type="RefSeq" id="WP_096377586.1">
    <property type="nucleotide sequence ID" value="NZ_AP014940.1"/>
</dbReference>
<accession>A0AAU9AEA4</accession>
<dbReference type="GeneID" id="83063806"/>
<evidence type="ECO:0000259" key="1">
    <source>
        <dbReference type="PROSITE" id="PS50404"/>
    </source>
</evidence>
<dbReference type="SFLD" id="SFLDG01150">
    <property type="entry name" value="Main.1:_Beta-like"/>
    <property type="match status" value="1"/>
</dbReference>
<dbReference type="PROSITE" id="PS50405">
    <property type="entry name" value="GST_CTER"/>
    <property type="match status" value="1"/>
</dbReference>
<dbReference type="Pfam" id="PF13409">
    <property type="entry name" value="GST_N_2"/>
    <property type="match status" value="1"/>
</dbReference>
<dbReference type="KEGG" id="lem:LEN_1938"/>